<feature type="chain" id="PRO_5002161728" evidence="1">
    <location>
        <begin position="21"/>
        <end position="78"/>
    </location>
</feature>
<dbReference type="HOGENOM" id="CLU_2622893_0_0_1"/>
<evidence type="ECO:0000313" key="3">
    <source>
        <dbReference type="Proteomes" id="UP000054166"/>
    </source>
</evidence>
<evidence type="ECO:0000256" key="1">
    <source>
        <dbReference type="SAM" id="SignalP"/>
    </source>
</evidence>
<gene>
    <name evidence="2" type="ORF">PILCRDRAFT_828517</name>
</gene>
<sequence>MQITKLIIFIFTLVAFSVSATPTAHGVGTSAKRLGPVQLDSCDGSWCSDYCAGFAYYLCSDGFCYCCAQVPPAPCQGG</sequence>
<keyword evidence="3" id="KW-1185">Reference proteome</keyword>
<name>A0A0C3B9W8_PILCF</name>
<dbReference type="Proteomes" id="UP000054166">
    <property type="component" value="Unassembled WGS sequence"/>
</dbReference>
<evidence type="ECO:0000313" key="2">
    <source>
        <dbReference type="EMBL" id="KIM74107.1"/>
    </source>
</evidence>
<proteinExistence type="predicted"/>
<reference evidence="3" key="2">
    <citation type="submission" date="2015-01" db="EMBL/GenBank/DDBJ databases">
        <title>Evolutionary Origins and Diversification of the Mycorrhizal Mutualists.</title>
        <authorList>
            <consortium name="DOE Joint Genome Institute"/>
            <consortium name="Mycorrhizal Genomics Consortium"/>
            <person name="Kohler A."/>
            <person name="Kuo A."/>
            <person name="Nagy L.G."/>
            <person name="Floudas D."/>
            <person name="Copeland A."/>
            <person name="Barry K.W."/>
            <person name="Cichocki N."/>
            <person name="Veneault-Fourrey C."/>
            <person name="LaButti K."/>
            <person name="Lindquist E.A."/>
            <person name="Lipzen A."/>
            <person name="Lundell T."/>
            <person name="Morin E."/>
            <person name="Murat C."/>
            <person name="Riley R."/>
            <person name="Ohm R."/>
            <person name="Sun H."/>
            <person name="Tunlid A."/>
            <person name="Henrissat B."/>
            <person name="Grigoriev I.V."/>
            <person name="Hibbett D.S."/>
            <person name="Martin F."/>
        </authorList>
    </citation>
    <scope>NUCLEOTIDE SEQUENCE [LARGE SCALE GENOMIC DNA]</scope>
    <source>
        <strain evidence="3">F 1598</strain>
    </source>
</reference>
<dbReference type="InParanoid" id="A0A0C3B9W8"/>
<reference evidence="2 3" key="1">
    <citation type="submission" date="2014-04" db="EMBL/GenBank/DDBJ databases">
        <authorList>
            <consortium name="DOE Joint Genome Institute"/>
            <person name="Kuo A."/>
            <person name="Tarkka M."/>
            <person name="Buscot F."/>
            <person name="Kohler A."/>
            <person name="Nagy L.G."/>
            <person name="Floudas D."/>
            <person name="Copeland A."/>
            <person name="Barry K.W."/>
            <person name="Cichocki N."/>
            <person name="Veneault-Fourrey C."/>
            <person name="LaButti K."/>
            <person name="Lindquist E.A."/>
            <person name="Lipzen A."/>
            <person name="Lundell T."/>
            <person name="Morin E."/>
            <person name="Murat C."/>
            <person name="Sun H."/>
            <person name="Tunlid A."/>
            <person name="Henrissat B."/>
            <person name="Grigoriev I.V."/>
            <person name="Hibbett D.S."/>
            <person name="Martin F."/>
            <person name="Nordberg H.P."/>
            <person name="Cantor M.N."/>
            <person name="Hua S.X."/>
        </authorList>
    </citation>
    <scope>NUCLEOTIDE SEQUENCE [LARGE SCALE GENOMIC DNA]</scope>
    <source>
        <strain evidence="2 3">F 1598</strain>
    </source>
</reference>
<protein>
    <submittedName>
        <fullName evidence="2">Uncharacterized protein</fullName>
    </submittedName>
</protein>
<dbReference type="AlphaFoldDB" id="A0A0C3B9W8"/>
<dbReference type="EMBL" id="KN833066">
    <property type="protein sequence ID" value="KIM74107.1"/>
    <property type="molecule type" value="Genomic_DNA"/>
</dbReference>
<accession>A0A0C3B9W8</accession>
<feature type="signal peptide" evidence="1">
    <location>
        <begin position="1"/>
        <end position="20"/>
    </location>
</feature>
<organism evidence="2 3">
    <name type="scientific">Piloderma croceum (strain F 1598)</name>
    <dbReference type="NCBI Taxonomy" id="765440"/>
    <lineage>
        <taxon>Eukaryota</taxon>
        <taxon>Fungi</taxon>
        <taxon>Dikarya</taxon>
        <taxon>Basidiomycota</taxon>
        <taxon>Agaricomycotina</taxon>
        <taxon>Agaricomycetes</taxon>
        <taxon>Agaricomycetidae</taxon>
        <taxon>Atheliales</taxon>
        <taxon>Atheliaceae</taxon>
        <taxon>Piloderma</taxon>
    </lineage>
</organism>
<keyword evidence="1" id="KW-0732">Signal</keyword>